<dbReference type="Gene3D" id="3.90.1070.10">
    <property type="match status" value="1"/>
</dbReference>
<dbReference type="EC" id="3.1.3.-" evidence="1"/>
<dbReference type="PANTHER" id="PTHR10000">
    <property type="entry name" value="PHOSPHOSERINE PHOSPHATASE"/>
    <property type="match status" value="1"/>
</dbReference>
<gene>
    <name evidence="1" type="ORF">ACE1CI_08780</name>
</gene>
<dbReference type="GO" id="GO:0016787">
    <property type="term" value="F:hydrolase activity"/>
    <property type="evidence" value="ECO:0007669"/>
    <property type="project" value="UniProtKB-KW"/>
</dbReference>
<sequence>MTYLALATDYDGTLATDGQVDDRTLAALQQWRDSGRKLILITGRQVDDLLKIATCLDFFDWVVAENGAMLYQPASKFEKPLAEPPSAEFIQQLIDRIQKATQAENQQSSQEFAHIKSDYPVVGVGKIIVATWEPYSVEALALIQEMNLDLQVILNKGAVMILPNGIDKETGLIAAANELGISLDAIVGVGDAENDLAFLSICGYSVAVANALPAVKDRVDLVTTNSRGAGVTELIEWGLGTGVGAIHESPLRLDKF</sequence>
<dbReference type="SUPFAM" id="SSF56784">
    <property type="entry name" value="HAD-like"/>
    <property type="match status" value="1"/>
</dbReference>
<protein>
    <submittedName>
        <fullName evidence="1">HAD family hydrolase</fullName>
        <ecNumber evidence="1">3.1.3.-</ecNumber>
    </submittedName>
</protein>
<dbReference type="EMBL" id="JBHFNR010000059">
    <property type="protein sequence ID" value="MFB2892992.1"/>
    <property type="molecule type" value="Genomic_DNA"/>
</dbReference>
<dbReference type="Pfam" id="PF08282">
    <property type="entry name" value="Hydrolase_3"/>
    <property type="match status" value="2"/>
</dbReference>
<comment type="caution">
    <text evidence="1">The sequence shown here is derived from an EMBL/GenBank/DDBJ whole genome shotgun (WGS) entry which is preliminary data.</text>
</comment>
<reference evidence="1 2" key="1">
    <citation type="submission" date="2024-09" db="EMBL/GenBank/DDBJ databases">
        <title>Floridaenema gen nov. (Aerosakkonemataceae, Aerosakkonematales ord. nov., Cyanobacteria) from benthic tropical and subtropical fresh waters, with the description of four new species.</title>
        <authorList>
            <person name="Moretto J.A."/>
            <person name="Berthold D.E."/>
            <person name="Lefler F.W."/>
            <person name="Huang I.-S."/>
            <person name="Laughinghouse H. IV."/>
        </authorList>
    </citation>
    <scope>NUCLEOTIDE SEQUENCE [LARGE SCALE GENOMIC DNA]</scope>
    <source>
        <strain evidence="1 2">BLCC-F50</strain>
    </source>
</reference>
<dbReference type="NCBIfam" id="TIGR01484">
    <property type="entry name" value="HAD-SF-IIB"/>
    <property type="match status" value="1"/>
</dbReference>
<dbReference type="PANTHER" id="PTHR10000:SF8">
    <property type="entry name" value="HAD SUPERFAMILY HYDROLASE-LIKE, TYPE 3"/>
    <property type="match status" value="1"/>
</dbReference>
<evidence type="ECO:0000313" key="1">
    <source>
        <dbReference type="EMBL" id="MFB2892992.1"/>
    </source>
</evidence>
<organism evidence="1 2">
    <name type="scientific">Floridaenema flaviceps BLCC-F50</name>
    <dbReference type="NCBI Taxonomy" id="3153642"/>
    <lineage>
        <taxon>Bacteria</taxon>
        <taxon>Bacillati</taxon>
        <taxon>Cyanobacteriota</taxon>
        <taxon>Cyanophyceae</taxon>
        <taxon>Oscillatoriophycideae</taxon>
        <taxon>Aerosakkonematales</taxon>
        <taxon>Aerosakkonemataceae</taxon>
        <taxon>Floridanema</taxon>
        <taxon>Floridanema flaviceps</taxon>
    </lineage>
</organism>
<dbReference type="Proteomes" id="UP001576784">
    <property type="component" value="Unassembled WGS sequence"/>
</dbReference>
<dbReference type="Gene3D" id="3.40.50.1000">
    <property type="entry name" value="HAD superfamily/HAD-like"/>
    <property type="match status" value="1"/>
</dbReference>
<proteinExistence type="predicted"/>
<dbReference type="InterPro" id="IPR006379">
    <property type="entry name" value="HAD-SF_hydro_IIB"/>
</dbReference>
<keyword evidence="1" id="KW-0378">Hydrolase</keyword>
<keyword evidence="2" id="KW-1185">Reference proteome</keyword>
<accession>A0ABV4XNH9</accession>
<name>A0ABV4XNH9_9CYAN</name>
<dbReference type="RefSeq" id="WP_413262657.1">
    <property type="nucleotide sequence ID" value="NZ_JBHFNR010000059.1"/>
</dbReference>
<dbReference type="InterPro" id="IPR023214">
    <property type="entry name" value="HAD_sf"/>
</dbReference>
<evidence type="ECO:0000313" key="2">
    <source>
        <dbReference type="Proteomes" id="UP001576784"/>
    </source>
</evidence>
<dbReference type="InterPro" id="IPR036412">
    <property type="entry name" value="HAD-like_sf"/>
</dbReference>